<dbReference type="InterPro" id="IPR027417">
    <property type="entry name" value="P-loop_NTPase"/>
</dbReference>
<proteinExistence type="predicted"/>
<keyword evidence="4" id="KW-1133">Transmembrane helix</keyword>
<comment type="caution">
    <text evidence="6">The sequence shown here is derived from an EMBL/GenBank/DDBJ whole genome shotgun (WGS) entry which is preliminary data.</text>
</comment>
<dbReference type="Gene3D" id="1.10.1420.10">
    <property type="match status" value="1"/>
</dbReference>
<feature type="transmembrane region" description="Helical" evidence="4">
    <location>
        <begin position="55"/>
        <end position="74"/>
    </location>
</feature>
<evidence type="ECO:0000256" key="4">
    <source>
        <dbReference type="SAM" id="Phobius"/>
    </source>
</evidence>
<feature type="transmembrane region" description="Helical" evidence="4">
    <location>
        <begin position="223"/>
        <end position="253"/>
    </location>
</feature>
<evidence type="ECO:0000256" key="2">
    <source>
        <dbReference type="ARBA" id="ARBA00022840"/>
    </source>
</evidence>
<dbReference type="PANTHER" id="PTHR11361:SF99">
    <property type="entry name" value="DNA MISMATCH REPAIR PROTEIN"/>
    <property type="match status" value="1"/>
</dbReference>
<evidence type="ECO:0000313" key="7">
    <source>
        <dbReference type="Proteomes" id="UP001580928"/>
    </source>
</evidence>
<feature type="domain" description="DNA mismatch repair proteins mutS family" evidence="5">
    <location>
        <begin position="425"/>
        <end position="596"/>
    </location>
</feature>
<dbReference type="Gene3D" id="3.40.50.300">
    <property type="entry name" value="P-loop containing nucleotide triphosphate hydrolases"/>
    <property type="match status" value="1"/>
</dbReference>
<protein>
    <submittedName>
        <fullName evidence="6">FtsK/SpoIIIE domain-containing protein</fullName>
    </submittedName>
</protein>
<dbReference type="Pfam" id="PF00488">
    <property type="entry name" value="MutS_V"/>
    <property type="match status" value="1"/>
</dbReference>
<evidence type="ECO:0000256" key="1">
    <source>
        <dbReference type="ARBA" id="ARBA00022741"/>
    </source>
</evidence>
<evidence type="ECO:0000259" key="5">
    <source>
        <dbReference type="SMART" id="SM00534"/>
    </source>
</evidence>
<dbReference type="PANTHER" id="PTHR11361">
    <property type="entry name" value="DNA MISMATCH REPAIR PROTEIN MUTS FAMILY MEMBER"/>
    <property type="match status" value="1"/>
</dbReference>
<organism evidence="6 7">
    <name type="scientific">Albibacterium profundi</name>
    <dbReference type="NCBI Taxonomy" id="3134906"/>
    <lineage>
        <taxon>Bacteria</taxon>
        <taxon>Pseudomonadati</taxon>
        <taxon>Bacteroidota</taxon>
        <taxon>Sphingobacteriia</taxon>
        <taxon>Sphingobacteriales</taxon>
        <taxon>Sphingobacteriaceae</taxon>
        <taxon>Albibacterium</taxon>
    </lineage>
</organism>
<dbReference type="SUPFAM" id="SSF48334">
    <property type="entry name" value="DNA repair protein MutS, domain III"/>
    <property type="match status" value="1"/>
</dbReference>
<dbReference type="SMART" id="SM00534">
    <property type="entry name" value="MUTSac"/>
    <property type="match status" value="1"/>
</dbReference>
<keyword evidence="1" id="KW-0547">Nucleotide-binding</keyword>
<accession>A0ABV5CC50</accession>
<sequence length="602" mass="68255">MEFQREEFYQANCAKANGKIKELTTKVNRLALFRLGVILLGGFALFQVIQSQEVILTLGVFILIIILFSWLVYLQSKVRKVKIHTENYLKVNENELQIRQDRSKNMYSAGSRYINDKHPYSSDLDIFGELSLYQLVNRSATVGGNKKLAEWLSTPANKEDIEARQAFAKELGSDYDFWQQIQANMLFNLDKPLDYQAQLSHFLSEPISVAQSSVLKAYVKVTYYIFIALFVGSFFSSLALAALIVLGVFNFFLSLFYARRVNLVVAKVERIGKALSSFSDVFESIEQRKWKNKMAVDMLRNIEEQSNEAVSVSIRNLSSILNRLDARLNMFVGAFLNITQLWDLKHIAALEEWRQGQSAGIPEAFEFLSDFEAIGSLTTLHFNNPHWAFPTINESQRHVIDARGIAHPFIKDTDVVANDYSFEDHSLALITGSNMAGKSTFLRTLGMNAVLAYTGAPVKAQSMDISVMHIVTYMRIRDSVNESTSTFKAELNRIKQVLEEVEQHKNVCFLLDELLRGTNSVDKYLGSKAIIEKLISYQGVGLVATHDLKLAELAEAYPGYVRNFHFDIQVKGEDMLFDYRLKDGACTIFNASMLLKKIGITI</sequence>
<keyword evidence="2" id="KW-0067">ATP-binding</keyword>
<evidence type="ECO:0000313" key="6">
    <source>
        <dbReference type="EMBL" id="MFB5945051.1"/>
    </source>
</evidence>
<keyword evidence="4" id="KW-0812">Transmembrane</keyword>
<dbReference type="InterPro" id="IPR000432">
    <property type="entry name" value="DNA_mismatch_repair_MutS_C"/>
</dbReference>
<name>A0ABV5CC50_9SPHI</name>
<dbReference type="Proteomes" id="UP001580928">
    <property type="component" value="Unassembled WGS sequence"/>
</dbReference>
<evidence type="ECO:0000256" key="3">
    <source>
        <dbReference type="ARBA" id="ARBA00023125"/>
    </source>
</evidence>
<gene>
    <name evidence="6" type="ORF">WKR92_04320</name>
</gene>
<keyword evidence="7" id="KW-1185">Reference proteome</keyword>
<dbReference type="InterPro" id="IPR036187">
    <property type="entry name" value="DNA_mismatch_repair_MutS_sf"/>
</dbReference>
<dbReference type="RefSeq" id="WP_375556604.1">
    <property type="nucleotide sequence ID" value="NZ_JBBVGT010000002.1"/>
</dbReference>
<keyword evidence="4" id="KW-0472">Membrane</keyword>
<reference evidence="6 7" key="1">
    <citation type="submission" date="2024-04" db="EMBL/GenBank/DDBJ databases">
        <title>Albibacterium profundi sp. nov., isolated from sediment of the Challenger Deep of Mariana Trench.</title>
        <authorList>
            <person name="Wang Y."/>
        </authorList>
    </citation>
    <scope>NUCLEOTIDE SEQUENCE [LARGE SCALE GENOMIC DNA]</scope>
    <source>
        <strain evidence="6 7">RHL897</strain>
    </source>
</reference>
<keyword evidence="3" id="KW-0238">DNA-binding</keyword>
<feature type="transmembrane region" description="Helical" evidence="4">
    <location>
        <begin position="31"/>
        <end position="49"/>
    </location>
</feature>
<dbReference type="EMBL" id="JBBVGT010000002">
    <property type="protein sequence ID" value="MFB5945051.1"/>
    <property type="molecule type" value="Genomic_DNA"/>
</dbReference>
<dbReference type="SUPFAM" id="SSF52540">
    <property type="entry name" value="P-loop containing nucleoside triphosphate hydrolases"/>
    <property type="match status" value="1"/>
</dbReference>
<dbReference type="InterPro" id="IPR045076">
    <property type="entry name" value="MutS"/>
</dbReference>